<evidence type="ECO:0000313" key="3">
    <source>
        <dbReference type="Proteomes" id="UP000594638"/>
    </source>
</evidence>
<name>A0A8S0SPQ0_OLEEU</name>
<dbReference type="SUPFAM" id="SSF55008">
    <property type="entry name" value="HMA, heavy metal-associated domain"/>
    <property type="match status" value="1"/>
</dbReference>
<proteinExistence type="predicted"/>
<evidence type="ECO:0000256" key="1">
    <source>
        <dbReference type="SAM" id="MobiDB-lite"/>
    </source>
</evidence>
<sequence length="273" mass="28712">MMLKADLHCPCCHKKVKKILCGIPQIRGQIYDVKQNTVTINVVCCSPEKIRDKLCCKGGKVIKNIEIKGPEEEPASGERSGCRKKPGVVVPTSPKETELSDPPSTPPANVTGPFSPGPLARTCCAPCSEGHAGGPCYRGNPAPSGPPPPPTKVAETIPPYPPTRTCCASCSEGYGGGPCYHGYPAPPCYMSPKEPVVTKLPPPARTCCGPCSEGYGGGPCYHGPAPSCNDGYYGYGYGRECSCGCGCSYGTGCHLRKCACYIEENPTAECKIM</sequence>
<dbReference type="PANTHER" id="PTHR47005">
    <property type="entry name" value="HEAVY METAL TRANSPORT/DETOXIFICATION SUPERFAMILY PROTEIN"/>
    <property type="match status" value="1"/>
</dbReference>
<dbReference type="EMBL" id="CACTIH010005464">
    <property type="protein sequence ID" value="CAA2994072.1"/>
    <property type="molecule type" value="Genomic_DNA"/>
</dbReference>
<dbReference type="PANTHER" id="PTHR47005:SF5">
    <property type="entry name" value="HEAVY METAL TRANSPORT_DETOXIFICATION SUPERFAMILY PROTEIN"/>
    <property type="match status" value="1"/>
</dbReference>
<dbReference type="GO" id="GO:0046872">
    <property type="term" value="F:metal ion binding"/>
    <property type="evidence" value="ECO:0007669"/>
    <property type="project" value="InterPro"/>
</dbReference>
<dbReference type="AlphaFoldDB" id="A0A8S0SPQ0"/>
<accession>A0A8S0SPQ0</accession>
<reference evidence="2 3" key="1">
    <citation type="submission" date="2019-12" db="EMBL/GenBank/DDBJ databases">
        <authorList>
            <person name="Alioto T."/>
            <person name="Alioto T."/>
            <person name="Gomez Garrido J."/>
        </authorList>
    </citation>
    <scope>NUCLEOTIDE SEQUENCE [LARGE SCALE GENOMIC DNA]</scope>
</reference>
<evidence type="ECO:0000313" key="2">
    <source>
        <dbReference type="EMBL" id="CAA2994072.1"/>
    </source>
</evidence>
<dbReference type="InterPro" id="IPR036163">
    <property type="entry name" value="HMA_dom_sf"/>
</dbReference>
<keyword evidence="3" id="KW-1185">Reference proteome</keyword>
<comment type="caution">
    <text evidence="2">The sequence shown here is derived from an EMBL/GenBank/DDBJ whole genome shotgun (WGS) entry which is preliminary data.</text>
</comment>
<gene>
    <name evidence="2" type="ORF">OLEA9_A058198</name>
</gene>
<organism evidence="2 3">
    <name type="scientific">Olea europaea subsp. europaea</name>
    <dbReference type="NCBI Taxonomy" id="158383"/>
    <lineage>
        <taxon>Eukaryota</taxon>
        <taxon>Viridiplantae</taxon>
        <taxon>Streptophyta</taxon>
        <taxon>Embryophyta</taxon>
        <taxon>Tracheophyta</taxon>
        <taxon>Spermatophyta</taxon>
        <taxon>Magnoliopsida</taxon>
        <taxon>eudicotyledons</taxon>
        <taxon>Gunneridae</taxon>
        <taxon>Pentapetalae</taxon>
        <taxon>asterids</taxon>
        <taxon>lamiids</taxon>
        <taxon>Lamiales</taxon>
        <taxon>Oleaceae</taxon>
        <taxon>Oleeae</taxon>
        <taxon>Olea</taxon>
    </lineage>
</organism>
<dbReference type="OrthoDB" id="914235at2759"/>
<dbReference type="Proteomes" id="UP000594638">
    <property type="component" value="Unassembled WGS sequence"/>
</dbReference>
<feature type="region of interest" description="Disordered" evidence="1">
    <location>
        <begin position="71"/>
        <end position="112"/>
    </location>
</feature>
<protein>
    <submittedName>
        <fullName evidence="2">PYRICULARIA ORYZAE RESISTANCE 21-like</fullName>
    </submittedName>
</protein>
<dbReference type="Gramene" id="OE9A058198T2">
    <property type="protein sequence ID" value="OE9A058198C2"/>
    <property type="gene ID" value="OE9A058198"/>
</dbReference>